<evidence type="ECO:0000256" key="1">
    <source>
        <dbReference type="ARBA" id="ARBA00022723"/>
    </source>
</evidence>
<proteinExistence type="predicted"/>
<dbReference type="Proteomes" id="UP000053263">
    <property type="component" value="Unassembled WGS sequence"/>
</dbReference>
<dbReference type="PANTHER" id="PTHR41878:SF1">
    <property type="entry name" value="TNPR PROTEIN"/>
    <property type="match status" value="1"/>
</dbReference>
<dbReference type="Pfam" id="PF01753">
    <property type="entry name" value="zf-MYND"/>
    <property type="match status" value="1"/>
</dbReference>
<accession>A0A0C9T6Y7</accession>
<dbReference type="PROSITE" id="PS50865">
    <property type="entry name" value="ZF_MYND_2"/>
    <property type="match status" value="1"/>
</dbReference>
<evidence type="ECO:0000313" key="6">
    <source>
        <dbReference type="EMBL" id="KII85084.1"/>
    </source>
</evidence>
<keyword evidence="1" id="KW-0479">Metal-binding</keyword>
<dbReference type="InterPro" id="IPR024047">
    <property type="entry name" value="MM3350-like_sf"/>
</dbReference>
<dbReference type="EMBL" id="KN832568">
    <property type="protein sequence ID" value="KII85084.1"/>
    <property type="molecule type" value="Genomic_DNA"/>
</dbReference>
<keyword evidence="3" id="KW-0862">Zinc</keyword>
<protein>
    <recommendedName>
        <fullName evidence="5">MYND-type domain-containing protein</fullName>
    </recommendedName>
</protein>
<dbReference type="InterPro" id="IPR002893">
    <property type="entry name" value="Znf_MYND"/>
</dbReference>
<evidence type="ECO:0000256" key="3">
    <source>
        <dbReference type="ARBA" id="ARBA00022833"/>
    </source>
</evidence>
<dbReference type="HOGENOM" id="CLU_058480_0_0_1"/>
<dbReference type="InterPro" id="IPR012912">
    <property type="entry name" value="Plasmid_pRiA4b_Orf3-like"/>
</dbReference>
<evidence type="ECO:0000256" key="2">
    <source>
        <dbReference type="ARBA" id="ARBA00022771"/>
    </source>
</evidence>
<dbReference type="OrthoDB" id="432970at2759"/>
<dbReference type="Pfam" id="PF07929">
    <property type="entry name" value="PRiA4_ORF3"/>
    <property type="match status" value="1"/>
</dbReference>
<dbReference type="PROSITE" id="PS01360">
    <property type="entry name" value="ZF_MYND_1"/>
    <property type="match status" value="1"/>
</dbReference>
<keyword evidence="7" id="KW-1185">Reference proteome</keyword>
<dbReference type="AlphaFoldDB" id="A0A0C9T6Y7"/>
<evidence type="ECO:0000313" key="7">
    <source>
        <dbReference type="Proteomes" id="UP000053263"/>
    </source>
</evidence>
<dbReference type="Gene3D" id="3.10.290.30">
    <property type="entry name" value="MM3350-like"/>
    <property type="match status" value="1"/>
</dbReference>
<dbReference type="PANTHER" id="PTHR41878">
    <property type="entry name" value="LEXA REPRESSOR-RELATED"/>
    <property type="match status" value="1"/>
</dbReference>
<dbReference type="GO" id="GO:0008270">
    <property type="term" value="F:zinc ion binding"/>
    <property type="evidence" value="ECO:0007669"/>
    <property type="project" value="UniProtKB-KW"/>
</dbReference>
<feature type="domain" description="MYND-type" evidence="5">
    <location>
        <begin position="386"/>
        <end position="426"/>
    </location>
</feature>
<dbReference type="SUPFAM" id="SSF144232">
    <property type="entry name" value="HIT/MYND zinc finger-like"/>
    <property type="match status" value="1"/>
</dbReference>
<dbReference type="SUPFAM" id="SSF159941">
    <property type="entry name" value="MM3350-like"/>
    <property type="match status" value="1"/>
</dbReference>
<keyword evidence="2 4" id="KW-0863">Zinc-finger</keyword>
<name>A0A0C9T6Y7_PLICR</name>
<evidence type="ECO:0000256" key="4">
    <source>
        <dbReference type="PROSITE-ProRule" id="PRU00134"/>
    </source>
</evidence>
<dbReference type="Gene3D" id="6.10.140.2220">
    <property type="match status" value="1"/>
</dbReference>
<evidence type="ECO:0000259" key="5">
    <source>
        <dbReference type="PROSITE" id="PS50865"/>
    </source>
</evidence>
<gene>
    <name evidence="6" type="ORF">PLICRDRAFT_331059</name>
</gene>
<sequence>MAYPYGNGRRPKFVKFAPGDRGEGLLDAFYEDPRVFRGKPGKRGQIHAWGLYPHPDEDNLPEYDVMKTMQRMMATQMIYHKQDSPERQFINALKERKRKELAALDLEGRDKRDVIIRIYLVGVNDAQGNPRIWRRLRVSGGIKLSVIQDKVIAPVMGWVRNFHCYFFTQLSDGTMFGPKDSDAVDRFSWQNSIGYDWMPDDKYMLAQLYAKEGDQIGYLYDFGDKWFHEIEIEKIIPQEESDGHIEILDGKGMCPGENMHGSLQYNDFLKELDSASPAKKAEKKREILSCPNYKEFGKPPSLFNPDAFDITQATERLASALSSTNSVRSGAKIYTMPIAPTEEFNDHRSKGLKKGQTIMKNNVDEDHGYWQETVSGGSDKKKESVCASCGKPGGEALKVCGGCRQIMYCSPEHQKAHWTAVHKKQCTRNFLKK</sequence>
<organism evidence="6 7">
    <name type="scientific">Plicaturopsis crispa FD-325 SS-3</name>
    <dbReference type="NCBI Taxonomy" id="944288"/>
    <lineage>
        <taxon>Eukaryota</taxon>
        <taxon>Fungi</taxon>
        <taxon>Dikarya</taxon>
        <taxon>Basidiomycota</taxon>
        <taxon>Agaricomycotina</taxon>
        <taxon>Agaricomycetes</taxon>
        <taxon>Agaricomycetidae</taxon>
        <taxon>Amylocorticiales</taxon>
        <taxon>Amylocorticiaceae</taxon>
        <taxon>Plicatura</taxon>
        <taxon>Plicaturopsis crispa</taxon>
    </lineage>
</organism>
<reference evidence="6 7" key="1">
    <citation type="submission" date="2014-06" db="EMBL/GenBank/DDBJ databases">
        <title>Evolutionary Origins and Diversification of the Mycorrhizal Mutualists.</title>
        <authorList>
            <consortium name="DOE Joint Genome Institute"/>
            <consortium name="Mycorrhizal Genomics Consortium"/>
            <person name="Kohler A."/>
            <person name="Kuo A."/>
            <person name="Nagy L.G."/>
            <person name="Floudas D."/>
            <person name="Copeland A."/>
            <person name="Barry K.W."/>
            <person name="Cichocki N."/>
            <person name="Veneault-Fourrey C."/>
            <person name="LaButti K."/>
            <person name="Lindquist E.A."/>
            <person name="Lipzen A."/>
            <person name="Lundell T."/>
            <person name="Morin E."/>
            <person name="Murat C."/>
            <person name="Riley R."/>
            <person name="Ohm R."/>
            <person name="Sun H."/>
            <person name="Tunlid A."/>
            <person name="Henrissat B."/>
            <person name="Grigoriev I.V."/>
            <person name="Hibbett D.S."/>
            <person name="Martin F."/>
        </authorList>
    </citation>
    <scope>NUCLEOTIDE SEQUENCE [LARGE SCALE GENOMIC DNA]</scope>
    <source>
        <strain evidence="6 7">FD-325 SS-3</strain>
    </source>
</reference>